<evidence type="ECO:0000256" key="1">
    <source>
        <dbReference type="SAM" id="SignalP"/>
    </source>
</evidence>
<proteinExistence type="predicted"/>
<name>A0ABP0IDR6_9DINO</name>
<dbReference type="Proteomes" id="UP001642484">
    <property type="component" value="Unassembled WGS sequence"/>
</dbReference>
<feature type="chain" id="PRO_5046020696" evidence="1">
    <location>
        <begin position="36"/>
        <end position="172"/>
    </location>
</feature>
<keyword evidence="3" id="KW-1185">Reference proteome</keyword>
<organism evidence="2 3">
    <name type="scientific">Durusdinium trenchii</name>
    <dbReference type="NCBI Taxonomy" id="1381693"/>
    <lineage>
        <taxon>Eukaryota</taxon>
        <taxon>Sar</taxon>
        <taxon>Alveolata</taxon>
        <taxon>Dinophyceae</taxon>
        <taxon>Suessiales</taxon>
        <taxon>Symbiodiniaceae</taxon>
        <taxon>Durusdinium</taxon>
    </lineage>
</organism>
<sequence length="172" mass="19033">MFCACVVVQMPHHSQQFAMRMVAIIWCCDLLLVQSLRPHEGQEEEQQRVVQRHTLGRNPKGNAPPAVSIETACQEQALDKGEGVTVNIIRVCVDALQNYAESTRGGLVKSIEAEKEFVKQYAQAMKKIKELGDVADVWDLALSDKNATLKVLLGDANATKSLTMQLRRNGTA</sequence>
<accession>A0ABP0IDR6</accession>
<protein>
    <submittedName>
        <fullName evidence="2">Uncharacterized protein</fullName>
    </submittedName>
</protein>
<evidence type="ECO:0000313" key="2">
    <source>
        <dbReference type="EMBL" id="CAK8999652.1"/>
    </source>
</evidence>
<dbReference type="EMBL" id="CAXAMN010002447">
    <property type="protein sequence ID" value="CAK8999652.1"/>
    <property type="molecule type" value="Genomic_DNA"/>
</dbReference>
<keyword evidence="1" id="KW-0732">Signal</keyword>
<feature type="signal peptide" evidence="1">
    <location>
        <begin position="1"/>
        <end position="35"/>
    </location>
</feature>
<evidence type="ECO:0000313" key="3">
    <source>
        <dbReference type="Proteomes" id="UP001642484"/>
    </source>
</evidence>
<reference evidence="2 3" key="1">
    <citation type="submission" date="2024-02" db="EMBL/GenBank/DDBJ databases">
        <authorList>
            <person name="Chen Y."/>
            <person name="Shah S."/>
            <person name="Dougan E. K."/>
            <person name="Thang M."/>
            <person name="Chan C."/>
        </authorList>
    </citation>
    <scope>NUCLEOTIDE SEQUENCE [LARGE SCALE GENOMIC DNA]</scope>
</reference>
<comment type="caution">
    <text evidence="2">The sequence shown here is derived from an EMBL/GenBank/DDBJ whole genome shotgun (WGS) entry which is preliminary data.</text>
</comment>
<gene>
    <name evidence="2" type="ORF">CCMP2556_LOCUS5736</name>
</gene>